<dbReference type="InterPro" id="IPR043504">
    <property type="entry name" value="Peptidase_S1_PA_chymotrypsin"/>
</dbReference>
<name>A0A1E3S759_MYCIE</name>
<keyword evidence="1" id="KW-0472">Membrane</keyword>
<evidence type="ECO:0000256" key="1">
    <source>
        <dbReference type="SAM" id="Phobius"/>
    </source>
</evidence>
<dbReference type="Gene3D" id="2.40.10.10">
    <property type="entry name" value="Trypsin-like serine proteases"/>
    <property type="match status" value="2"/>
</dbReference>
<gene>
    <name evidence="2" type="ORF">BST27_19815</name>
</gene>
<evidence type="ECO:0000313" key="3">
    <source>
        <dbReference type="Proteomes" id="UP000192739"/>
    </source>
</evidence>
<proteinExistence type="predicted"/>
<dbReference type="CDD" id="cd21112">
    <property type="entry name" value="alphaLP-like"/>
    <property type="match status" value="1"/>
</dbReference>
<dbReference type="Proteomes" id="UP000192739">
    <property type="component" value="Unassembled WGS sequence"/>
</dbReference>
<dbReference type="InterPro" id="IPR018114">
    <property type="entry name" value="TRYPSIN_HIS"/>
</dbReference>
<reference evidence="2 3" key="1">
    <citation type="submission" date="2017-02" db="EMBL/GenBank/DDBJ databases">
        <title>The new phylogeny of genus Mycobacterium.</title>
        <authorList>
            <person name="Tortoli E."/>
            <person name="Trovato A."/>
            <person name="Cirillo D.M."/>
        </authorList>
    </citation>
    <scope>NUCLEOTIDE SEQUENCE [LARGE SCALE GENOMIC DNA]</scope>
    <source>
        <strain evidence="2 3">DSM 44049</strain>
    </source>
</reference>
<sequence>MSGLDSQPAPARVAMLVIGAALCLVVAAWPLLARRRATRSTYSWRLSVVALFCAAGFVAALWLPARLVKPVRPPVELPPANAIGPGTAIAVTYADGSGGMGCTAGFLVRTNAGQTGVLTAGHCNKPGQASTVSMNAGSDSYPTVGTFNQTVSEGARGEDHDIGLVVLDSDKVPRTSAITGSLPVAGVVRDLRIGQQLCKFGMKSGQALCGQITDITESKVVFLAGSQCGDSGGPVYLIQDDGSVVAVGIHIRGGRPNDPNPGCSIPATFSVAELVQPWLDAWGLTLASP</sequence>
<dbReference type="InterPro" id="IPR009003">
    <property type="entry name" value="Peptidase_S1_PA"/>
</dbReference>
<protein>
    <submittedName>
        <fullName evidence="2">Endopeptidase</fullName>
    </submittedName>
</protein>
<dbReference type="AlphaFoldDB" id="A0A1E3S759"/>
<feature type="transmembrane region" description="Helical" evidence="1">
    <location>
        <begin position="12"/>
        <end position="32"/>
    </location>
</feature>
<keyword evidence="1" id="KW-1133">Transmembrane helix</keyword>
<dbReference type="InterPro" id="IPR033116">
    <property type="entry name" value="TRYPSIN_SER"/>
</dbReference>
<accession>A0A1E3S759</accession>
<dbReference type="PROSITE" id="PS00134">
    <property type="entry name" value="TRYPSIN_HIS"/>
    <property type="match status" value="1"/>
</dbReference>
<keyword evidence="3" id="KW-1185">Reference proteome</keyword>
<dbReference type="OrthoDB" id="8781117at2"/>
<dbReference type="PROSITE" id="PS00135">
    <property type="entry name" value="TRYPSIN_SER"/>
    <property type="match status" value="1"/>
</dbReference>
<dbReference type="SUPFAM" id="SSF50494">
    <property type="entry name" value="Trypsin-like serine proteases"/>
    <property type="match status" value="1"/>
</dbReference>
<keyword evidence="1" id="KW-0812">Transmembrane</keyword>
<organism evidence="2 3">
    <name type="scientific">Mycobacterium intermedium</name>
    <dbReference type="NCBI Taxonomy" id="28445"/>
    <lineage>
        <taxon>Bacteria</taxon>
        <taxon>Bacillati</taxon>
        <taxon>Actinomycetota</taxon>
        <taxon>Actinomycetes</taxon>
        <taxon>Mycobacteriales</taxon>
        <taxon>Mycobacteriaceae</taxon>
        <taxon>Mycobacterium</taxon>
        <taxon>Mycobacterium simiae complex</taxon>
    </lineage>
</organism>
<dbReference type="EMBL" id="MVHT01000060">
    <property type="protein sequence ID" value="ORA99150.1"/>
    <property type="molecule type" value="Genomic_DNA"/>
</dbReference>
<dbReference type="STRING" id="28445.BHQ20_24345"/>
<comment type="caution">
    <text evidence="2">The sequence shown here is derived from an EMBL/GenBank/DDBJ whole genome shotgun (WGS) entry which is preliminary data.</text>
</comment>
<dbReference type="GO" id="GO:0004252">
    <property type="term" value="F:serine-type endopeptidase activity"/>
    <property type="evidence" value="ECO:0007669"/>
    <property type="project" value="InterPro"/>
</dbReference>
<dbReference type="GO" id="GO:0006508">
    <property type="term" value="P:proteolysis"/>
    <property type="evidence" value="ECO:0007669"/>
    <property type="project" value="InterPro"/>
</dbReference>
<evidence type="ECO:0000313" key="2">
    <source>
        <dbReference type="EMBL" id="ORA99150.1"/>
    </source>
</evidence>
<feature type="transmembrane region" description="Helical" evidence="1">
    <location>
        <begin position="44"/>
        <end position="63"/>
    </location>
</feature>